<evidence type="ECO:0000313" key="2">
    <source>
        <dbReference type="EMBL" id="KAH7247463.1"/>
    </source>
</evidence>
<name>A0A9P9GZA9_FUSRE</name>
<comment type="caution">
    <text evidence="2">The sequence shown here is derived from an EMBL/GenBank/DDBJ whole genome shotgun (WGS) entry which is preliminary data.</text>
</comment>
<dbReference type="GeneID" id="70223059"/>
<evidence type="ECO:0000259" key="1">
    <source>
        <dbReference type="Pfam" id="PF12770"/>
    </source>
</evidence>
<dbReference type="Proteomes" id="UP000720189">
    <property type="component" value="Unassembled WGS sequence"/>
</dbReference>
<dbReference type="Pfam" id="PF12770">
    <property type="entry name" value="CHAT"/>
    <property type="match status" value="1"/>
</dbReference>
<protein>
    <recommendedName>
        <fullName evidence="1">CHAT domain-containing protein</fullName>
    </recommendedName>
</protein>
<dbReference type="OrthoDB" id="5104171at2759"/>
<sequence length="1516" mass="171201">MNPPVLAIRELCATGRGRWMVRLRYGQREWECDLTDPALEHEDCSQRSLNWVFDKFPRQYPYESARAHLIFQNLLRYAVLVSRQLRLLDAFASEGVDEPQIEPSVDDETSDKPTVVLAIQAADSDSLFHGILWESLESLSYLNSHQPPVAYRVQRLHSLSSRTLFLPTPDLRGGSGDIVKYTFNILFVVSRPSEDEDIDPHLACSAALKILALSPASVSAKVNIEVARPGTWNAFSEHITSRTKEWHEKGGVGPWFDLVHFDVHGVVEDGRPFLRFLTRSGTRELHQSVEKIGKLLQDNEVGAVLMNSCESAVVTEHEDSNLAALLLEYGIATVIGMQFPLTASAATVFAEAFYMHLFNMDEGILAATSFAREMLLGNRSRSANLGVRVELPDYVIPVAYYNPENQSKAATGLRQFPGPTPEAVRRVNALRSLMLQHQQLGSFFGRDYDVMKLEWKLLHSRGSNIVLITGLRGSGKTMLGLWLLHWWMSTGLCEKLWHWSYEPGRSQFDIVSWLRDIYDESKPDFPAKRDGIIDDLRGRREVFFVDALECAFRPGGQQADSVTENDQRFLKDFIKRLEGGKSIVLLTSTLTEEWLELSPKCVFRLHGLSHHHSFRLVRETLIGTPYERFVEDREQVRFLRYMLYCLHFNPASIITTVKGMLQLTNESDKNPKTAFENLLLSWLPDISTQTSVACFEFVKRLQATFASNQVKTLMLLGFGAPTNTWSESFYEFLASTVSGFCADTILTAKDVADFVKTNFIGTGWVEELSVEEDDHGHGPHFLIHPILTNTLRMILDSSQYLEAPYFPEVLDQAQYANWQGRVFKSFYCDLALRSLHSWRRDDTTTTEAKVNSMNYFSALTHLSKNVPQYSICPKAAQIGVSMGLSFSLHLCRQLADSNAAALPFDVILEYAQVTLRLFEDATTHIQQWYGIFASLYCSLCHSLTQFYSFKDANKALEFVRKRLTVGLSVLAPGSGPVDGEDGNSAACRQALQDLVHLWLLKDVRVLRAKVALVTALVLARSSRPPQPRSFYDQFVHVCLLLKRASQNMREGSSVVDKFRSLERRITAEQLVDPTVREQEPTTQLQTVDVLPALVIAWNSEDRCLDADAIHQSLTKADLLIETGSADSAKEVLIPLLRQAVLTGDKAAEFFCHRGLALVYSAIAEWEVAGQHAEHAVEVYANSREYSKAGWIAETDFQRTLMTLRIALIFARSSKWLLALRAFQDSIWRGIPAAYKELSDYASSRAFMEEARFELGFGIMLLNSAPHYLISTPEVEEMRESFEAWFREVAPTTWPDFDMSTLRTEDARLFGHQLPLEDHPSSAELNAVLRTYDRMIRGDVDPQALAMMLSNVGFNFDVELIETSRLLIQKNVNNVIREVVVKWQSESQTESNSPLPPTPELSYFLELARQSFTEEAAYARLDLEPVVTWERLSQVVISWAEDGMPPNEGARASRVILGLLKAMYEDRENAPAGCSVVTVERVVELLLNEDGHTDSDVLRQVLTLVAPKYMAAVTDVF</sequence>
<organism evidence="2 3">
    <name type="scientific">Fusarium redolens</name>
    <dbReference type="NCBI Taxonomy" id="48865"/>
    <lineage>
        <taxon>Eukaryota</taxon>
        <taxon>Fungi</taxon>
        <taxon>Dikarya</taxon>
        <taxon>Ascomycota</taxon>
        <taxon>Pezizomycotina</taxon>
        <taxon>Sordariomycetes</taxon>
        <taxon>Hypocreomycetidae</taxon>
        <taxon>Hypocreales</taxon>
        <taxon>Nectriaceae</taxon>
        <taxon>Fusarium</taxon>
        <taxon>Fusarium redolens species complex</taxon>
    </lineage>
</organism>
<gene>
    <name evidence="2" type="ORF">BKA55DRAFT_571888</name>
</gene>
<reference evidence="2" key="1">
    <citation type="journal article" date="2021" name="Nat. Commun.">
        <title>Genetic determinants of endophytism in the Arabidopsis root mycobiome.</title>
        <authorList>
            <person name="Mesny F."/>
            <person name="Miyauchi S."/>
            <person name="Thiergart T."/>
            <person name="Pickel B."/>
            <person name="Atanasova L."/>
            <person name="Karlsson M."/>
            <person name="Huettel B."/>
            <person name="Barry K.W."/>
            <person name="Haridas S."/>
            <person name="Chen C."/>
            <person name="Bauer D."/>
            <person name="Andreopoulos W."/>
            <person name="Pangilinan J."/>
            <person name="LaButti K."/>
            <person name="Riley R."/>
            <person name="Lipzen A."/>
            <person name="Clum A."/>
            <person name="Drula E."/>
            <person name="Henrissat B."/>
            <person name="Kohler A."/>
            <person name="Grigoriev I.V."/>
            <person name="Martin F.M."/>
            <person name="Hacquard S."/>
        </authorList>
    </citation>
    <scope>NUCLEOTIDE SEQUENCE</scope>
    <source>
        <strain evidence="2">MPI-CAGE-AT-0023</strain>
    </source>
</reference>
<dbReference type="EMBL" id="JAGMUX010000010">
    <property type="protein sequence ID" value="KAH7247463.1"/>
    <property type="molecule type" value="Genomic_DNA"/>
</dbReference>
<dbReference type="RefSeq" id="XP_046048046.1">
    <property type="nucleotide sequence ID" value="XM_046193105.1"/>
</dbReference>
<accession>A0A9P9GZA9</accession>
<dbReference type="InterPro" id="IPR027417">
    <property type="entry name" value="P-loop_NTPase"/>
</dbReference>
<keyword evidence="3" id="KW-1185">Reference proteome</keyword>
<feature type="domain" description="CHAT" evidence="1">
    <location>
        <begin position="210"/>
        <end position="380"/>
    </location>
</feature>
<dbReference type="InterPro" id="IPR024983">
    <property type="entry name" value="CHAT_dom"/>
</dbReference>
<proteinExistence type="predicted"/>
<dbReference type="SUPFAM" id="SSF52540">
    <property type="entry name" value="P-loop containing nucleoside triphosphate hydrolases"/>
    <property type="match status" value="1"/>
</dbReference>
<evidence type="ECO:0000313" key="3">
    <source>
        <dbReference type="Proteomes" id="UP000720189"/>
    </source>
</evidence>